<organism evidence="2 3">
    <name type="scientific">Vicia faba</name>
    <name type="common">Broad bean</name>
    <name type="synonym">Faba vulgaris</name>
    <dbReference type="NCBI Taxonomy" id="3906"/>
    <lineage>
        <taxon>Eukaryota</taxon>
        <taxon>Viridiplantae</taxon>
        <taxon>Streptophyta</taxon>
        <taxon>Embryophyta</taxon>
        <taxon>Tracheophyta</taxon>
        <taxon>Spermatophyta</taxon>
        <taxon>Magnoliopsida</taxon>
        <taxon>eudicotyledons</taxon>
        <taxon>Gunneridae</taxon>
        <taxon>Pentapetalae</taxon>
        <taxon>rosids</taxon>
        <taxon>fabids</taxon>
        <taxon>Fabales</taxon>
        <taxon>Fabaceae</taxon>
        <taxon>Papilionoideae</taxon>
        <taxon>50 kb inversion clade</taxon>
        <taxon>NPAAA clade</taxon>
        <taxon>Hologalegina</taxon>
        <taxon>IRL clade</taxon>
        <taxon>Fabeae</taxon>
        <taxon>Vicia</taxon>
    </lineage>
</organism>
<evidence type="ECO:0000313" key="3">
    <source>
        <dbReference type="Proteomes" id="UP001157006"/>
    </source>
</evidence>
<evidence type="ECO:0000313" key="2">
    <source>
        <dbReference type="EMBL" id="CAI8583307.1"/>
    </source>
</evidence>
<evidence type="ECO:0000256" key="1">
    <source>
        <dbReference type="SAM" id="Phobius"/>
    </source>
</evidence>
<comment type="caution">
    <text evidence="2">The sequence shown here is derived from an EMBL/GenBank/DDBJ whole genome shotgun (WGS) entry which is preliminary data.</text>
</comment>
<keyword evidence="1" id="KW-0472">Membrane</keyword>
<name>A0AAV0YGV5_VICFA</name>
<dbReference type="EMBL" id="CATIWC010000592">
    <property type="protein sequence ID" value="CAI8583307.1"/>
    <property type="molecule type" value="Genomic_DNA"/>
</dbReference>
<protein>
    <recommendedName>
        <fullName evidence="4">Transmembrane protein</fullName>
    </recommendedName>
</protein>
<dbReference type="Proteomes" id="UP001157006">
    <property type="component" value="Unassembled WGS sequence"/>
</dbReference>
<evidence type="ECO:0008006" key="4">
    <source>
        <dbReference type="Google" id="ProtNLM"/>
    </source>
</evidence>
<keyword evidence="1" id="KW-0812">Transmembrane</keyword>
<feature type="transmembrane region" description="Helical" evidence="1">
    <location>
        <begin position="102"/>
        <end position="124"/>
    </location>
</feature>
<keyword evidence="3" id="KW-1185">Reference proteome</keyword>
<feature type="transmembrane region" description="Helical" evidence="1">
    <location>
        <begin position="36"/>
        <end position="66"/>
    </location>
</feature>
<reference evidence="2 3" key="1">
    <citation type="submission" date="2023-01" db="EMBL/GenBank/DDBJ databases">
        <authorList>
            <person name="Kreplak J."/>
        </authorList>
    </citation>
    <scope>NUCLEOTIDE SEQUENCE [LARGE SCALE GENOMIC DNA]</scope>
</reference>
<proteinExistence type="predicted"/>
<keyword evidence="1" id="KW-1133">Transmembrane helix</keyword>
<gene>
    <name evidence="2" type="ORF">VFH_U021600</name>
</gene>
<accession>A0AAV0YGV5</accession>
<sequence>MNDTTQSSPYQYTTSRFRGTLSPFFPKAYKPLHQKVLRICCLFPAMAANRFSTIVAMLLVVSVALASLPPPPPGTFASAPYQDVFDETNNTNRNSPKSIPTWVIAVTGVGLGAIFMGVLSCAYLRPPLAAGSVLGEPVSLQLVRARAAPYKL</sequence>
<dbReference type="AlphaFoldDB" id="A0AAV0YGV5"/>